<dbReference type="Proteomes" id="UP000033434">
    <property type="component" value="Unassembled WGS sequence"/>
</dbReference>
<sequence length="168" mass="19287">MELQTSRLTLRVVTYRDCNALLQILNDPKVSHYNDYGSHVSLQDIKEMIQGDLEQFYQGVGVRLMLVKEGHVIGSIGLFDYKESSSEVSIGYELSPDMWGKGYMREAADYVINALERILPKALIQHINAKVAPENVRSTRLLKHLGFEQKHKLYRLCIYQPDSKSRTL</sequence>
<dbReference type="AlphaFoldDB" id="A0A0F6AEU3"/>
<protein>
    <recommendedName>
        <fullName evidence="1">N-acetyltransferase domain-containing protein</fullName>
    </recommendedName>
</protein>
<evidence type="ECO:0000259" key="1">
    <source>
        <dbReference type="PROSITE" id="PS51186"/>
    </source>
</evidence>
<dbReference type="GO" id="GO:0016747">
    <property type="term" value="F:acyltransferase activity, transferring groups other than amino-acyl groups"/>
    <property type="evidence" value="ECO:0007669"/>
    <property type="project" value="InterPro"/>
</dbReference>
<dbReference type="PROSITE" id="PS51186">
    <property type="entry name" value="GNAT"/>
    <property type="match status" value="1"/>
</dbReference>
<accession>A0A0F6AEU3</accession>
<dbReference type="PATRIC" id="fig|1129367.4.peg.1871"/>
<organism evidence="2 3">
    <name type="scientific">Pseudoalteromonas luteoviolacea S4054</name>
    <dbReference type="NCBI Taxonomy" id="1129367"/>
    <lineage>
        <taxon>Bacteria</taxon>
        <taxon>Pseudomonadati</taxon>
        <taxon>Pseudomonadota</taxon>
        <taxon>Gammaproteobacteria</taxon>
        <taxon>Alteromonadales</taxon>
        <taxon>Pseudoalteromonadaceae</taxon>
        <taxon>Pseudoalteromonas</taxon>
    </lineage>
</organism>
<dbReference type="Pfam" id="PF13302">
    <property type="entry name" value="Acetyltransf_3"/>
    <property type="match status" value="1"/>
</dbReference>
<dbReference type="RefSeq" id="WP_046355563.1">
    <property type="nucleotide sequence ID" value="NZ_AUXW01000138.1"/>
</dbReference>
<gene>
    <name evidence="2" type="ORF">N479_10450</name>
</gene>
<proteinExistence type="predicted"/>
<dbReference type="EMBL" id="AUXW01000138">
    <property type="protein sequence ID" value="KKE84311.1"/>
    <property type="molecule type" value="Genomic_DNA"/>
</dbReference>
<evidence type="ECO:0000313" key="3">
    <source>
        <dbReference type="Proteomes" id="UP000033434"/>
    </source>
</evidence>
<dbReference type="PANTHER" id="PTHR43792">
    <property type="entry name" value="GNAT FAMILY, PUTATIVE (AFU_ORTHOLOGUE AFUA_3G00765)-RELATED-RELATED"/>
    <property type="match status" value="1"/>
</dbReference>
<feature type="domain" description="N-acetyltransferase" evidence="1">
    <location>
        <begin position="8"/>
        <end position="168"/>
    </location>
</feature>
<comment type="caution">
    <text evidence="2">The sequence shown here is derived from an EMBL/GenBank/DDBJ whole genome shotgun (WGS) entry which is preliminary data.</text>
</comment>
<dbReference type="Gene3D" id="3.40.630.30">
    <property type="match status" value="1"/>
</dbReference>
<reference evidence="2 3" key="1">
    <citation type="journal article" date="2015" name="BMC Genomics">
        <title>Genome mining reveals unlocked bioactive potential of marine Gram-negative bacteria.</title>
        <authorList>
            <person name="Machado H."/>
            <person name="Sonnenschein E.C."/>
            <person name="Melchiorsen J."/>
            <person name="Gram L."/>
        </authorList>
    </citation>
    <scope>NUCLEOTIDE SEQUENCE [LARGE SCALE GENOMIC DNA]</scope>
    <source>
        <strain evidence="2 3">S4054</strain>
    </source>
</reference>
<evidence type="ECO:0000313" key="2">
    <source>
        <dbReference type="EMBL" id="KKE84311.1"/>
    </source>
</evidence>
<dbReference type="InterPro" id="IPR000182">
    <property type="entry name" value="GNAT_dom"/>
</dbReference>
<name>A0A0F6AEU3_9GAMM</name>
<dbReference type="InterPro" id="IPR051531">
    <property type="entry name" value="N-acetyltransferase"/>
</dbReference>
<dbReference type="InterPro" id="IPR016181">
    <property type="entry name" value="Acyl_CoA_acyltransferase"/>
</dbReference>
<dbReference type="SUPFAM" id="SSF55729">
    <property type="entry name" value="Acyl-CoA N-acyltransferases (Nat)"/>
    <property type="match status" value="1"/>
</dbReference>
<dbReference type="PANTHER" id="PTHR43792:SF1">
    <property type="entry name" value="N-ACETYLTRANSFERASE DOMAIN-CONTAINING PROTEIN"/>
    <property type="match status" value="1"/>
</dbReference>